<evidence type="ECO:0000256" key="1">
    <source>
        <dbReference type="ARBA" id="ARBA00009437"/>
    </source>
</evidence>
<dbReference type="OrthoDB" id="1624015at2"/>
<evidence type="ECO:0000313" key="6">
    <source>
        <dbReference type="EMBL" id="SFL35850.1"/>
    </source>
</evidence>
<evidence type="ECO:0000313" key="7">
    <source>
        <dbReference type="Proteomes" id="UP000199520"/>
    </source>
</evidence>
<evidence type="ECO:0000256" key="4">
    <source>
        <dbReference type="ARBA" id="ARBA00023163"/>
    </source>
</evidence>
<dbReference type="SUPFAM" id="SSF53850">
    <property type="entry name" value="Periplasmic binding protein-like II"/>
    <property type="match status" value="1"/>
</dbReference>
<dbReference type="Gene3D" id="1.10.10.10">
    <property type="entry name" value="Winged helix-like DNA-binding domain superfamily/Winged helix DNA-binding domain"/>
    <property type="match status" value="1"/>
</dbReference>
<dbReference type="PANTHER" id="PTHR30419:SF8">
    <property type="entry name" value="NITROGEN ASSIMILATION TRANSCRIPTIONAL ACTIVATOR-RELATED"/>
    <property type="match status" value="1"/>
</dbReference>
<dbReference type="GO" id="GO:0003677">
    <property type="term" value="F:DNA binding"/>
    <property type="evidence" value="ECO:0007669"/>
    <property type="project" value="UniProtKB-KW"/>
</dbReference>
<dbReference type="EMBL" id="FOTS01000002">
    <property type="protein sequence ID" value="SFL35850.1"/>
    <property type="molecule type" value="Genomic_DNA"/>
</dbReference>
<keyword evidence="7" id="KW-1185">Reference proteome</keyword>
<gene>
    <name evidence="6" type="ORF">SAMN04490355_100292</name>
</gene>
<keyword evidence="3 6" id="KW-0238">DNA-binding</keyword>
<dbReference type="InterPro" id="IPR050950">
    <property type="entry name" value="HTH-type_LysR_regulators"/>
</dbReference>
<proteinExistence type="inferred from homology"/>
<comment type="similarity">
    <text evidence="1">Belongs to the LysR transcriptional regulatory family.</text>
</comment>
<organism evidence="6 7">
    <name type="scientific">Pelosinus propionicus DSM 13327</name>
    <dbReference type="NCBI Taxonomy" id="1123291"/>
    <lineage>
        <taxon>Bacteria</taxon>
        <taxon>Bacillati</taxon>
        <taxon>Bacillota</taxon>
        <taxon>Negativicutes</taxon>
        <taxon>Selenomonadales</taxon>
        <taxon>Sporomusaceae</taxon>
        <taxon>Pelosinus</taxon>
    </lineage>
</organism>
<reference evidence="7" key="1">
    <citation type="submission" date="2016-10" db="EMBL/GenBank/DDBJ databases">
        <authorList>
            <person name="Varghese N."/>
            <person name="Submissions S."/>
        </authorList>
    </citation>
    <scope>NUCLEOTIDE SEQUENCE [LARGE SCALE GENOMIC DNA]</scope>
    <source>
        <strain evidence="7">DSM 13327</strain>
    </source>
</reference>
<sequence>MDIKILECFMEVARHKSFSKAAEIMYISQPSISRAIKELESQLGVTLFYRDTKSVELTDAGEIILQQAQQIVSSFQNITSQLGELKSMQSGKIYVGLPQITAITTFSNMINSFRKEYPNIYIQLYEFGPKKVEASIQDGLLDIGIFTPAEDNKIYEKIWFEEDPLEVVMHPANRLTQYEVMDYRKLIDEHFILYNNEYHLHDMIINACNHAGFQPKIILETSQREWMIQMVMDNLGIALLPSKICRSLDTKMVACRPFLDPKPWLRLALVWKKGRYLSFAAREFILFAKKHYGVK</sequence>
<accession>A0A1I4H223</accession>
<dbReference type="FunFam" id="1.10.10.10:FF:000001">
    <property type="entry name" value="LysR family transcriptional regulator"/>
    <property type="match status" value="1"/>
</dbReference>
<keyword evidence="4" id="KW-0804">Transcription</keyword>
<dbReference type="GO" id="GO:0003700">
    <property type="term" value="F:DNA-binding transcription factor activity"/>
    <property type="evidence" value="ECO:0007669"/>
    <property type="project" value="InterPro"/>
</dbReference>
<dbReference type="PANTHER" id="PTHR30419">
    <property type="entry name" value="HTH-TYPE TRANSCRIPTIONAL REGULATOR YBHD"/>
    <property type="match status" value="1"/>
</dbReference>
<dbReference type="GO" id="GO:0005829">
    <property type="term" value="C:cytosol"/>
    <property type="evidence" value="ECO:0007669"/>
    <property type="project" value="TreeGrafter"/>
</dbReference>
<dbReference type="InterPro" id="IPR005119">
    <property type="entry name" value="LysR_subst-bd"/>
</dbReference>
<name>A0A1I4H223_9FIRM</name>
<dbReference type="InterPro" id="IPR036388">
    <property type="entry name" value="WH-like_DNA-bd_sf"/>
</dbReference>
<dbReference type="Proteomes" id="UP000199520">
    <property type="component" value="Unassembled WGS sequence"/>
</dbReference>
<dbReference type="Pfam" id="PF00126">
    <property type="entry name" value="HTH_1"/>
    <property type="match status" value="1"/>
</dbReference>
<dbReference type="Gene3D" id="3.40.190.290">
    <property type="match status" value="1"/>
</dbReference>
<evidence type="ECO:0000256" key="3">
    <source>
        <dbReference type="ARBA" id="ARBA00023125"/>
    </source>
</evidence>
<evidence type="ECO:0000259" key="5">
    <source>
        <dbReference type="PROSITE" id="PS50931"/>
    </source>
</evidence>
<evidence type="ECO:0000256" key="2">
    <source>
        <dbReference type="ARBA" id="ARBA00023015"/>
    </source>
</evidence>
<protein>
    <submittedName>
        <fullName evidence="6">DNA-binding transcriptional regulator, LysR family</fullName>
    </submittedName>
</protein>
<dbReference type="SUPFAM" id="SSF46785">
    <property type="entry name" value="Winged helix' DNA-binding domain"/>
    <property type="match status" value="1"/>
</dbReference>
<dbReference type="PRINTS" id="PR00039">
    <property type="entry name" value="HTHLYSR"/>
</dbReference>
<dbReference type="STRING" id="1123291.SAMN04490355_100292"/>
<dbReference type="InterPro" id="IPR036390">
    <property type="entry name" value="WH_DNA-bd_sf"/>
</dbReference>
<dbReference type="Pfam" id="PF03466">
    <property type="entry name" value="LysR_substrate"/>
    <property type="match status" value="1"/>
</dbReference>
<dbReference type="RefSeq" id="WP_090932238.1">
    <property type="nucleotide sequence ID" value="NZ_FOTS01000002.1"/>
</dbReference>
<dbReference type="InterPro" id="IPR000847">
    <property type="entry name" value="LysR_HTH_N"/>
</dbReference>
<dbReference type="AlphaFoldDB" id="A0A1I4H223"/>
<dbReference type="PROSITE" id="PS50931">
    <property type="entry name" value="HTH_LYSR"/>
    <property type="match status" value="1"/>
</dbReference>
<feature type="domain" description="HTH lysR-type" evidence="5">
    <location>
        <begin position="1"/>
        <end position="58"/>
    </location>
</feature>
<keyword evidence="2" id="KW-0805">Transcription regulation</keyword>